<dbReference type="AlphaFoldDB" id="A0AAV4YD05"/>
<name>A0AAV4YD05_CAEEX</name>
<keyword evidence="3" id="KW-1185">Reference proteome</keyword>
<accession>A0AAV4YD05</accession>
<sequence length="81" mass="9060">MKKFVELCKKRVRQAAEQMCALRTGTQMIFNLNQKETGGDRVSSPVKQLESGSRKGHPVFAGERKQFQEERHAVGKNGKGA</sequence>
<feature type="compositionally biased region" description="Basic and acidic residues" evidence="1">
    <location>
        <begin position="62"/>
        <end position="73"/>
    </location>
</feature>
<organism evidence="2 3">
    <name type="scientific">Caerostris extrusa</name>
    <name type="common">Bark spider</name>
    <name type="synonym">Caerostris bankana</name>
    <dbReference type="NCBI Taxonomy" id="172846"/>
    <lineage>
        <taxon>Eukaryota</taxon>
        <taxon>Metazoa</taxon>
        <taxon>Ecdysozoa</taxon>
        <taxon>Arthropoda</taxon>
        <taxon>Chelicerata</taxon>
        <taxon>Arachnida</taxon>
        <taxon>Araneae</taxon>
        <taxon>Araneomorphae</taxon>
        <taxon>Entelegynae</taxon>
        <taxon>Araneoidea</taxon>
        <taxon>Araneidae</taxon>
        <taxon>Caerostris</taxon>
    </lineage>
</organism>
<evidence type="ECO:0000313" key="2">
    <source>
        <dbReference type="EMBL" id="GIZ04804.1"/>
    </source>
</evidence>
<evidence type="ECO:0000256" key="1">
    <source>
        <dbReference type="SAM" id="MobiDB-lite"/>
    </source>
</evidence>
<protein>
    <submittedName>
        <fullName evidence="2">Uncharacterized protein</fullName>
    </submittedName>
</protein>
<gene>
    <name evidence="2" type="ORF">CEXT_450531</name>
</gene>
<reference evidence="2 3" key="1">
    <citation type="submission" date="2021-06" db="EMBL/GenBank/DDBJ databases">
        <title>Caerostris extrusa draft genome.</title>
        <authorList>
            <person name="Kono N."/>
            <person name="Arakawa K."/>
        </authorList>
    </citation>
    <scope>NUCLEOTIDE SEQUENCE [LARGE SCALE GENOMIC DNA]</scope>
</reference>
<proteinExistence type="predicted"/>
<comment type="caution">
    <text evidence="2">The sequence shown here is derived from an EMBL/GenBank/DDBJ whole genome shotgun (WGS) entry which is preliminary data.</text>
</comment>
<dbReference type="Proteomes" id="UP001054945">
    <property type="component" value="Unassembled WGS sequence"/>
</dbReference>
<evidence type="ECO:0000313" key="3">
    <source>
        <dbReference type="Proteomes" id="UP001054945"/>
    </source>
</evidence>
<feature type="region of interest" description="Disordered" evidence="1">
    <location>
        <begin position="35"/>
        <end position="81"/>
    </location>
</feature>
<dbReference type="EMBL" id="BPLR01019143">
    <property type="protein sequence ID" value="GIZ04804.1"/>
    <property type="molecule type" value="Genomic_DNA"/>
</dbReference>